<dbReference type="PANTHER" id="PTHR12755">
    <property type="entry name" value="CLEAVAGE/POLYADENYLATION FACTOR IA SUBUNIT CLP1P"/>
    <property type="match status" value="1"/>
</dbReference>
<evidence type="ECO:0000256" key="7">
    <source>
        <dbReference type="ARBA" id="ARBA00023242"/>
    </source>
</evidence>
<keyword evidence="6 8" id="KW-0067">ATP-binding</keyword>
<dbReference type="Proteomes" id="UP000265703">
    <property type="component" value="Unassembled WGS sequence"/>
</dbReference>
<comment type="caution">
    <text evidence="13">The sequence shown here is derived from an EMBL/GenBank/DDBJ whole genome shotgun (WGS) entry which is preliminary data.</text>
</comment>
<evidence type="ECO:0000256" key="3">
    <source>
        <dbReference type="ARBA" id="ARBA00019824"/>
    </source>
</evidence>
<evidence type="ECO:0000256" key="1">
    <source>
        <dbReference type="ARBA" id="ARBA00004123"/>
    </source>
</evidence>
<dbReference type="Gene3D" id="2.60.120.1030">
    <property type="entry name" value="Clp1, DNA binding domain"/>
    <property type="match status" value="1"/>
</dbReference>
<evidence type="ECO:0000256" key="5">
    <source>
        <dbReference type="ARBA" id="ARBA00022741"/>
    </source>
</evidence>
<dbReference type="GO" id="GO:0051731">
    <property type="term" value="F:polynucleotide 5'-hydroxyl-kinase activity"/>
    <property type="evidence" value="ECO:0007669"/>
    <property type="project" value="InterPro"/>
</dbReference>
<name>A0A397STE5_9GLOM</name>
<dbReference type="Pfam" id="PF16575">
    <property type="entry name" value="CLP1_P"/>
    <property type="match status" value="1"/>
</dbReference>
<keyword evidence="4 8" id="KW-0507">mRNA processing</keyword>
<dbReference type="Pfam" id="PF05699">
    <property type="entry name" value="Dimer_Tnp_hAT"/>
    <property type="match status" value="1"/>
</dbReference>
<dbReference type="InterPro" id="IPR038239">
    <property type="entry name" value="Clp1_N_sf"/>
</dbReference>
<dbReference type="Gene3D" id="3.40.50.300">
    <property type="entry name" value="P-loop containing nucleotide triphosphate hydrolases"/>
    <property type="match status" value="1"/>
</dbReference>
<reference evidence="13 14" key="1">
    <citation type="submission" date="2018-06" db="EMBL/GenBank/DDBJ databases">
        <title>Comparative genomics reveals the genomic features of Rhizophagus irregularis, R. cerebriforme, R. diaphanum and Gigaspora rosea, and their symbiotic lifestyle signature.</title>
        <authorList>
            <person name="Morin E."/>
            <person name="San Clemente H."/>
            <person name="Chen E.C.H."/>
            <person name="De La Providencia I."/>
            <person name="Hainaut M."/>
            <person name="Kuo A."/>
            <person name="Kohler A."/>
            <person name="Murat C."/>
            <person name="Tang N."/>
            <person name="Roy S."/>
            <person name="Loubradou J."/>
            <person name="Henrissat B."/>
            <person name="Grigoriev I.V."/>
            <person name="Corradi N."/>
            <person name="Roux C."/>
            <person name="Martin F.M."/>
        </authorList>
    </citation>
    <scope>NUCLEOTIDE SEQUENCE [LARGE SCALE GENOMIC DNA]</scope>
    <source>
        <strain evidence="13 14">DAOM 227022</strain>
    </source>
</reference>
<dbReference type="Pfam" id="PF16573">
    <property type="entry name" value="CLP1_N"/>
    <property type="match status" value="1"/>
</dbReference>
<evidence type="ECO:0000256" key="4">
    <source>
        <dbReference type="ARBA" id="ARBA00022664"/>
    </source>
</evidence>
<dbReference type="GO" id="GO:0005524">
    <property type="term" value="F:ATP binding"/>
    <property type="evidence" value="ECO:0007669"/>
    <property type="project" value="UniProtKB-UniRule"/>
</dbReference>
<comment type="subcellular location">
    <subcellularLocation>
        <location evidence="1 8">Nucleus</location>
    </subcellularLocation>
</comment>
<dbReference type="Gene3D" id="2.40.30.330">
    <property type="entry name" value="Pre-mRNA cleavage complex subunit Clp1, C-terminal domain"/>
    <property type="match status" value="1"/>
</dbReference>
<dbReference type="HAMAP" id="MF_03035">
    <property type="entry name" value="Clp1"/>
    <property type="match status" value="1"/>
</dbReference>
<dbReference type="FunFam" id="2.40.30.330:FF:000002">
    <property type="entry name" value="Protein CLP1 homolog"/>
    <property type="match status" value="1"/>
</dbReference>
<feature type="binding site" evidence="8">
    <location>
        <position position="172"/>
    </location>
    <ligand>
        <name>ATP</name>
        <dbReference type="ChEBI" id="CHEBI:30616"/>
    </ligand>
</feature>
<keyword evidence="5 8" id="KW-0547">Nucleotide-binding</keyword>
<dbReference type="InterPro" id="IPR008906">
    <property type="entry name" value="HATC_C_dom"/>
</dbReference>
<dbReference type="InterPro" id="IPR032324">
    <property type="entry name" value="Clp1_N"/>
</dbReference>
<evidence type="ECO:0000313" key="14">
    <source>
        <dbReference type="Proteomes" id="UP000265703"/>
    </source>
</evidence>
<dbReference type="GO" id="GO:0031124">
    <property type="term" value="P:mRNA 3'-end processing"/>
    <property type="evidence" value="ECO:0007669"/>
    <property type="project" value="UniProtKB-UniRule"/>
</dbReference>
<dbReference type="InterPro" id="IPR027417">
    <property type="entry name" value="P-loop_NTPase"/>
</dbReference>
<evidence type="ECO:0000256" key="6">
    <source>
        <dbReference type="ARBA" id="ARBA00022840"/>
    </source>
</evidence>
<evidence type="ECO:0000256" key="8">
    <source>
        <dbReference type="HAMAP-Rule" id="MF_03035"/>
    </source>
</evidence>
<dbReference type="GO" id="GO:0046983">
    <property type="term" value="F:protein dimerization activity"/>
    <property type="evidence" value="ECO:0007669"/>
    <property type="project" value="InterPro"/>
</dbReference>
<dbReference type="OrthoDB" id="258143at2759"/>
<dbReference type="InterPro" id="IPR010655">
    <property type="entry name" value="Clp1_C"/>
</dbReference>
<dbReference type="GO" id="GO:0006388">
    <property type="term" value="P:tRNA splicing, via endonucleolytic cleavage and ligation"/>
    <property type="evidence" value="ECO:0007669"/>
    <property type="project" value="TreeGrafter"/>
</dbReference>
<evidence type="ECO:0000259" key="11">
    <source>
        <dbReference type="Pfam" id="PF16573"/>
    </source>
</evidence>
<dbReference type="STRING" id="658196.A0A397STE5"/>
<gene>
    <name evidence="8" type="primary">CLP1</name>
    <name evidence="13" type="ORF">C1645_827961</name>
</gene>
<protein>
    <recommendedName>
        <fullName evidence="3">Polynucleotide 5'-hydroxyl-kinase GRC3</fullName>
    </recommendedName>
    <alternativeName>
        <fullName evidence="2">Polynucleotide 5'-hydroxyl-kinase grc3</fullName>
    </alternativeName>
</protein>
<dbReference type="GO" id="GO:0005849">
    <property type="term" value="C:mRNA cleavage factor complex"/>
    <property type="evidence" value="ECO:0007669"/>
    <property type="project" value="UniProtKB-UniRule"/>
</dbReference>
<keyword evidence="7 8" id="KW-0539">Nucleus</keyword>
<feature type="binding site" evidence="8">
    <location>
        <position position="133"/>
    </location>
    <ligand>
        <name>ATP</name>
        <dbReference type="ChEBI" id="CHEBI:30616"/>
    </ligand>
</feature>
<feature type="domain" description="HAT C-terminal dimerisation" evidence="9">
    <location>
        <begin position="62"/>
        <end position="96"/>
    </location>
</feature>
<accession>A0A397STE5</accession>
<feature type="binding site" evidence="8">
    <location>
        <begin position="227"/>
        <end position="232"/>
    </location>
    <ligand>
        <name>ATP</name>
        <dbReference type="ChEBI" id="CHEBI:30616"/>
    </ligand>
</feature>
<dbReference type="InterPro" id="IPR038238">
    <property type="entry name" value="Clp1_C_sf"/>
</dbReference>
<evidence type="ECO:0000259" key="9">
    <source>
        <dbReference type="Pfam" id="PF05699"/>
    </source>
</evidence>
<comment type="function">
    <text evidence="8">Required for endonucleolytic cleavage during polyadenylation-dependent pre-mRNA 3'-end formation.</text>
</comment>
<dbReference type="InterPro" id="IPR032319">
    <property type="entry name" value="CLP1_P"/>
</dbReference>
<feature type="domain" description="Clp1 P-loop" evidence="12">
    <location>
        <begin position="224"/>
        <end position="423"/>
    </location>
</feature>
<keyword evidence="14" id="KW-1185">Reference proteome</keyword>
<evidence type="ECO:0000256" key="2">
    <source>
        <dbReference type="ARBA" id="ARBA00018706"/>
    </source>
</evidence>
<evidence type="ECO:0000313" key="13">
    <source>
        <dbReference type="EMBL" id="RIA87295.1"/>
    </source>
</evidence>
<dbReference type="SUPFAM" id="SSF52540">
    <property type="entry name" value="P-loop containing nucleoside triphosphate hydrolases"/>
    <property type="match status" value="1"/>
</dbReference>
<organism evidence="13 14">
    <name type="scientific">Glomus cerebriforme</name>
    <dbReference type="NCBI Taxonomy" id="658196"/>
    <lineage>
        <taxon>Eukaryota</taxon>
        <taxon>Fungi</taxon>
        <taxon>Fungi incertae sedis</taxon>
        <taxon>Mucoromycota</taxon>
        <taxon>Glomeromycotina</taxon>
        <taxon>Glomeromycetes</taxon>
        <taxon>Glomerales</taxon>
        <taxon>Glomeraceae</taxon>
        <taxon>Glomus</taxon>
    </lineage>
</organism>
<dbReference type="InterPro" id="IPR045116">
    <property type="entry name" value="Clp1/Grc3"/>
</dbReference>
<feature type="domain" description="Clp1 C-terminal" evidence="10">
    <location>
        <begin position="429"/>
        <end position="542"/>
    </location>
</feature>
<sequence>MKILDYANWPNSKEELIKYGKEELNILSEFYKKEVSNICEEWFGYKAIVYSNFKRLFEFYYDTFPNIIKLLGIIFSIPFSSVECERIFKAKFDLRNSLNNETLHFWSSGKGQTKSGQQKEIVSKEWKLEPEHEFRFEVDFGTTVNLKLISGTAEIFGTEIGIGHEYEFSGRKIAIFTWHGACSVEYVANETPMTSYLNMHIALEQCREEAKSKGEQGPRVMIVGPEDVGKTSLSKLLLSYALRHGRQPIFINLDSNEGSITMPGTLTATPINHIIDVEEGFGSSATTAPSFSSSYMPMAFYYGYPDPSENVKLYKVLSKKLADNVSRRLVEDEAARVSGIVIDTNGLIDSTGYEIIQHCVEIFNVNIIIVLGHERLYSDMARLYKERLDVNVVKLSKSGGVVNRDNAFRRQVQMRKIREYFYGLPKFELSPCSTLINLNDITVFRVGVGSLAPSSALPIGTVRKVSETQLVKVEPDDTLLHSILAISSANNSEEHSLLASTIIGFIYVSNVDTSKQKMTILSPSPGRLPKQYLIMGSYKWIES</sequence>
<dbReference type="Pfam" id="PF06807">
    <property type="entry name" value="Clp1"/>
    <property type="match status" value="1"/>
</dbReference>
<dbReference type="AlphaFoldDB" id="A0A397STE5"/>
<feature type="domain" description="Clp1 N-terminal" evidence="11">
    <location>
        <begin position="127"/>
        <end position="210"/>
    </location>
</feature>
<comment type="similarity">
    <text evidence="8">Belongs to the Clp1 family. Clp1 subfamily.</text>
</comment>
<dbReference type="InterPro" id="IPR028606">
    <property type="entry name" value="Clp1"/>
</dbReference>
<dbReference type="EMBL" id="QKYT01000315">
    <property type="protein sequence ID" value="RIA87295.1"/>
    <property type="molecule type" value="Genomic_DNA"/>
</dbReference>
<evidence type="ECO:0000259" key="10">
    <source>
        <dbReference type="Pfam" id="PF06807"/>
    </source>
</evidence>
<dbReference type="PANTHER" id="PTHR12755:SF6">
    <property type="entry name" value="POLYRIBONUCLEOTIDE 5'-HYDROXYL-KINASE CLP1"/>
    <property type="match status" value="1"/>
</dbReference>
<comment type="subunit">
    <text evidence="8">Component of a pre-mRNA cleavage factor complex. Interacts directly with PCF11.</text>
</comment>
<proteinExistence type="inferred from homology"/>
<evidence type="ECO:0000259" key="12">
    <source>
        <dbReference type="Pfam" id="PF16575"/>
    </source>
</evidence>